<dbReference type="PANTHER" id="PTHR32329:SF4">
    <property type="entry name" value="ACTIVATOR OF 2-HYDROXYACYL-COA DEHYDRATASE"/>
    <property type="match status" value="1"/>
</dbReference>
<dbReference type="RefSeq" id="WP_083051176.1">
    <property type="nucleotide sequence ID" value="NZ_MWQY01000012.1"/>
</dbReference>
<dbReference type="EMBL" id="MWQY01000012">
    <property type="protein sequence ID" value="ORC34700.1"/>
    <property type="molecule type" value="Genomic_DNA"/>
</dbReference>
<keyword evidence="8" id="KW-1185">Reference proteome</keyword>
<keyword evidence="3" id="KW-0408">Iron</keyword>
<evidence type="ECO:0000256" key="2">
    <source>
        <dbReference type="ARBA" id="ARBA00022723"/>
    </source>
</evidence>
<dbReference type="Gene3D" id="3.30.420.40">
    <property type="match status" value="4"/>
</dbReference>
<feature type="domain" description="DUF2229" evidence="6">
    <location>
        <begin position="707"/>
        <end position="927"/>
    </location>
</feature>
<evidence type="ECO:0000313" key="7">
    <source>
        <dbReference type="EMBL" id="ORC34700.1"/>
    </source>
</evidence>
<comment type="cofactor">
    <cofactor evidence="1">
        <name>[4Fe-4S] cluster</name>
        <dbReference type="ChEBI" id="CHEBI:49883"/>
    </cofactor>
</comment>
<reference evidence="7 8" key="1">
    <citation type="submission" date="2017-03" db="EMBL/GenBank/DDBJ databases">
        <title>Draft Genome sequence of Marispirochaeta sp. strain JC444.</title>
        <authorList>
            <person name="Shivani Y."/>
            <person name="Subhash Y."/>
            <person name="Sasikala C."/>
            <person name="Ramana C."/>
        </authorList>
    </citation>
    <scope>NUCLEOTIDE SEQUENCE [LARGE SCALE GENOMIC DNA]</scope>
    <source>
        <strain evidence="7 8">JC444</strain>
    </source>
</reference>
<organism evidence="7 8">
    <name type="scientific">Marispirochaeta aestuarii</name>
    <dbReference type="NCBI Taxonomy" id="1963862"/>
    <lineage>
        <taxon>Bacteria</taxon>
        <taxon>Pseudomonadati</taxon>
        <taxon>Spirochaetota</taxon>
        <taxon>Spirochaetia</taxon>
        <taxon>Spirochaetales</taxon>
        <taxon>Spirochaetaceae</taxon>
        <taxon>Marispirochaeta</taxon>
    </lineage>
</organism>
<dbReference type="InterPro" id="IPR051805">
    <property type="entry name" value="Dehydratase_Activator_Redct"/>
</dbReference>
<dbReference type="CDD" id="cd24035">
    <property type="entry name" value="ASKHA_NBD_O66634-like_rpt2"/>
    <property type="match status" value="1"/>
</dbReference>
<protein>
    <submittedName>
        <fullName evidence="7">Activase</fullName>
    </submittedName>
</protein>
<evidence type="ECO:0000256" key="3">
    <source>
        <dbReference type="ARBA" id="ARBA00023004"/>
    </source>
</evidence>
<evidence type="ECO:0000313" key="8">
    <source>
        <dbReference type="Proteomes" id="UP000192343"/>
    </source>
</evidence>
<dbReference type="Pfam" id="PF01869">
    <property type="entry name" value="BcrAD_BadFG"/>
    <property type="match status" value="2"/>
</dbReference>
<keyword evidence="4" id="KW-0411">Iron-sulfur</keyword>
<dbReference type="SUPFAM" id="SSF53067">
    <property type="entry name" value="Actin-like ATPase domain"/>
    <property type="match status" value="2"/>
</dbReference>
<evidence type="ECO:0000256" key="4">
    <source>
        <dbReference type="ARBA" id="ARBA00023014"/>
    </source>
</evidence>
<dbReference type="GO" id="GO:0051536">
    <property type="term" value="F:iron-sulfur cluster binding"/>
    <property type="evidence" value="ECO:0007669"/>
    <property type="project" value="UniProtKB-KW"/>
</dbReference>
<dbReference type="InterPro" id="IPR002731">
    <property type="entry name" value="ATPase_BadF"/>
</dbReference>
<evidence type="ECO:0000259" key="6">
    <source>
        <dbReference type="Pfam" id="PF09989"/>
    </source>
</evidence>
<dbReference type="CDD" id="cd24034">
    <property type="entry name" value="ASKHA_NBD_O66634-like_rpt1"/>
    <property type="match status" value="1"/>
</dbReference>
<sequence length="1468" mass="162933">MSRSQIWAGLDVGSTTLKIALVDPETKELLHAVYRRHGAKQAACARELLAEAHALFPGADFNVAVCGSGGRIIAKAVNGHYIQEVVANSLAIREFFPRTRVAIELGGQDAKVVFFHHDENTGRLMASDMRMNGSCAGGTGAFIDEVASLLKITSTEFNSYAERGKTVYPISGRCGVFAKTDIQPLLNQGVSKEDIALSTFHAIAKQTIGGLAQGMEIVPPVIFEGGPLTFNPVLIRVFAERLGLKEHEIILPERPEVIVAYGTALSVGIMFGDDENRYQEIEAMKALARPQGEYADKRDFEAVPFFSSPEEKEKFHRRYPLTAFRSPAHPAGTELSVYLGIDAGSTTSKFVLLNEEEEVVYRFYSGNNGDPLTVVQQGLLDCYRHFEAQGVKLRVLGAGSTGYGEGLFAAAFKADYHTVETVAHAEAALHYQPEASFILDIGGQDMKAISLTGGIVTGIVLNEACSAGCGSFVETYANSLEIPVEEIAEKAFSSSAPAKLGSRCTIFMNSSIITEQKNGKTPEDIMAGLCKSIIENVFTKVIRVSNLDALGDSVVVQGGTFKNDAVLRAFEQYSGKRITRAPFPGEMGAIGIALLTKKQNLSGKSRFIGQEGLANFSFTKEPGHICPFCSNNCSRTLVSFADGSRFITGNRCERGQIIGDVKDPGVREKLKAASQKLDTVPDMMRRRRELLFADYKTRELSPPKNYTIGLPRVLEFWHSMPFWRSLFSSLGFKVQISRESTRKLYEAGLRYVPSDTACFPGKVAHGHLMDLIEKGVDRIFMPMMLRMESENKSAVSNYLCSVVQGYPLILKESHEPAILHGIPMDTPAFHWYDLRSRDRQLADYFASTYNIPRQVLKQAIAEADRAQGEFRQTLQNEGREIIRSSEEKGDFAVVLAGRPYHNDFLVNHDLSRFFTRHGIPVLTVDSLPGFNEVDLSGVRGETAINFHVRMFEAALIAAEHPALELVQIVSFGCGHDAVISDEIIRIMKAGGNKDPLVLKLDESDVPGPLNIRIKSFVETVRAKRVRTGKNTATHKLPDPFPAKYTRGHRSEKTILVPNLSPTFTRLTAAVLRREGYRAIPMELAGERAVELGKKYVHNDMCFPAQLNIGEALAHIEASGRPDDFALGLAHFECDCRLAQYATVARKALDDAGYPQVPIITTGKDKKGIHPGLKLGISFQYRMLWAILIGDSLDGMARRLRPYEQNSGETDRTHRYWLERVQQGFERGTRAALEEYRSAVTAFNRIPLVEGERKPRVFVIGEILINYHPVSNAHIEEYLEKNGMEVVMPPMIDVFKKDASTVRQSMRRFHVRFPFLEALESIATDNLIDWGISLMEGINRSFRFFETRERYDDLAVHIDGLVDPVFNSGKGWLIPADIIDQSMRGVNSFVIIQPFGCLPNHITGRGIIKSVKKKLPHIQVLSLDFDPDTSLANVENRLQMLIINARELEKRSPGVPSYHDNQQAIPQDL</sequence>
<proteinExistence type="predicted"/>
<dbReference type="InterPro" id="IPR018709">
    <property type="entry name" value="CoA_activase_DUF2229"/>
</dbReference>
<comment type="caution">
    <text evidence="7">The sequence shown here is derived from an EMBL/GenBank/DDBJ whole genome shotgun (WGS) entry which is preliminary data.</text>
</comment>
<dbReference type="OrthoDB" id="9802715at2"/>
<evidence type="ECO:0000256" key="1">
    <source>
        <dbReference type="ARBA" id="ARBA00001966"/>
    </source>
</evidence>
<dbReference type="STRING" id="1963862.B4O97_12210"/>
<evidence type="ECO:0000259" key="5">
    <source>
        <dbReference type="Pfam" id="PF01869"/>
    </source>
</evidence>
<feature type="domain" description="ATPase BadF/BadG/BcrA/BcrD type" evidence="5">
    <location>
        <begin position="9"/>
        <end position="265"/>
    </location>
</feature>
<feature type="domain" description="ATPase BadF/BadG/BcrA/BcrD type" evidence="5">
    <location>
        <begin position="339"/>
        <end position="595"/>
    </location>
</feature>
<dbReference type="GO" id="GO:0046872">
    <property type="term" value="F:metal ion binding"/>
    <property type="evidence" value="ECO:0007669"/>
    <property type="project" value="UniProtKB-KW"/>
</dbReference>
<accession>A0A1Y1RY10</accession>
<keyword evidence="2" id="KW-0479">Metal-binding</keyword>
<dbReference type="InterPro" id="IPR008275">
    <property type="entry name" value="CoA_E_activase_dom"/>
</dbReference>
<dbReference type="Pfam" id="PF09989">
    <property type="entry name" value="DUF2229"/>
    <property type="match status" value="1"/>
</dbReference>
<dbReference type="PANTHER" id="PTHR32329">
    <property type="entry name" value="BIFUNCTIONAL PROTEIN [INCLUDES 2-HYDROXYACYL-COA DEHYDRATASE (N-TER) AND ITS ACTIVATOR DOMAIN (C_TERM)-RELATED"/>
    <property type="match status" value="1"/>
</dbReference>
<dbReference type="NCBIfam" id="TIGR00241">
    <property type="entry name" value="CoA_E_activ"/>
    <property type="match status" value="1"/>
</dbReference>
<dbReference type="InterPro" id="IPR043129">
    <property type="entry name" value="ATPase_NBD"/>
</dbReference>
<gene>
    <name evidence="7" type="ORF">B4O97_12210</name>
</gene>
<dbReference type="Proteomes" id="UP000192343">
    <property type="component" value="Unassembled WGS sequence"/>
</dbReference>
<name>A0A1Y1RY10_9SPIO</name>